<reference evidence="5" key="1">
    <citation type="submission" date="2018-03" db="EMBL/GenBank/DDBJ databases">
        <authorList>
            <person name="Rodrigo-Torres L."/>
            <person name="Arahal R. D."/>
            <person name="Lucena T."/>
        </authorList>
    </citation>
    <scope>NUCLEOTIDE SEQUENCE [LARGE SCALE GENOMIC DNA]</scope>
    <source>
        <strain evidence="5">CECT 8871</strain>
    </source>
</reference>
<dbReference type="OrthoDB" id="9807125at2"/>
<gene>
    <name evidence="4" type="primary">guaB_3</name>
    <name evidence="4" type="ORF">PRI8871_02576</name>
</gene>
<accession>A0A2R8AY23</accession>
<protein>
    <submittedName>
        <fullName evidence="4">Inosine-5'-monophosphate dehydrogenase</fullName>
        <ecNumber evidence="4">1.1.1.205</ecNumber>
    </submittedName>
</protein>
<dbReference type="PANTHER" id="PTHR43080">
    <property type="entry name" value="CBS DOMAIN-CONTAINING PROTEIN CBSX3, MITOCHONDRIAL"/>
    <property type="match status" value="1"/>
</dbReference>
<dbReference type="GO" id="GO:0003938">
    <property type="term" value="F:IMP dehydrogenase activity"/>
    <property type="evidence" value="ECO:0007669"/>
    <property type="project" value="UniProtKB-EC"/>
</dbReference>
<organism evidence="4 5">
    <name type="scientific">Pseudoprimorskyibacter insulae</name>
    <dbReference type="NCBI Taxonomy" id="1695997"/>
    <lineage>
        <taxon>Bacteria</taxon>
        <taxon>Pseudomonadati</taxon>
        <taxon>Pseudomonadota</taxon>
        <taxon>Alphaproteobacteria</taxon>
        <taxon>Rhodobacterales</taxon>
        <taxon>Paracoccaceae</taxon>
        <taxon>Pseudoprimorskyibacter</taxon>
    </lineage>
</organism>
<dbReference type="AlphaFoldDB" id="A0A2R8AY23"/>
<evidence type="ECO:0000313" key="5">
    <source>
        <dbReference type="Proteomes" id="UP000244904"/>
    </source>
</evidence>
<keyword evidence="5" id="KW-1185">Reference proteome</keyword>
<dbReference type="Proteomes" id="UP000244904">
    <property type="component" value="Unassembled WGS sequence"/>
</dbReference>
<dbReference type="Pfam" id="PF00571">
    <property type="entry name" value="CBS"/>
    <property type="match status" value="2"/>
</dbReference>
<dbReference type="PROSITE" id="PS51371">
    <property type="entry name" value="CBS"/>
    <property type="match status" value="2"/>
</dbReference>
<dbReference type="Gene3D" id="3.10.580.10">
    <property type="entry name" value="CBS-domain"/>
    <property type="match status" value="1"/>
</dbReference>
<proteinExistence type="predicted"/>
<dbReference type="EMBL" id="OMOJ01000005">
    <property type="protein sequence ID" value="SPF80764.1"/>
    <property type="molecule type" value="Genomic_DNA"/>
</dbReference>
<evidence type="ECO:0000259" key="3">
    <source>
        <dbReference type="PROSITE" id="PS51371"/>
    </source>
</evidence>
<dbReference type="InterPro" id="IPR051257">
    <property type="entry name" value="Diverse_CBS-Domain"/>
</dbReference>
<dbReference type="SUPFAM" id="SSF54631">
    <property type="entry name" value="CBS-domain pair"/>
    <property type="match status" value="1"/>
</dbReference>
<evidence type="ECO:0000313" key="4">
    <source>
        <dbReference type="EMBL" id="SPF80764.1"/>
    </source>
</evidence>
<evidence type="ECO:0000256" key="1">
    <source>
        <dbReference type="ARBA" id="ARBA00023122"/>
    </source>
</evidence>
<name>A0A2R8AY23_9RHOB</name>
<dbReference type="InterPro" id="IPR000644">
    <property type="entry name" value="CBS_dom"/>
</dbReference>
<dbReference type="InterPro" id="IPR046342">
    <property type="entry name" value="CBS_dom_sf"/>
</dbReference>
<feature type="domain" description="CBS" evidence="3">
    <location>
        <begin position="11"/>
        <end position="69"/>
    </location>
</feature>
<keyword evidence="1 2" id="KW-0129">CBS domain</keyword>
<sequence length="145" mass="15419">MQVLQILKSKADDGVVTVPPGTLISEVAKILAERRIGTVVISPDGGDTAAGILSERDIVRELARRGGSCLTATVETFMTSKLVTCTRADNADDILSKMTEGRFRHMPVVEDGKLVGLITLGDVVKARLGQLAMENSALEGMIMGH</sequence>
<dbReference type="CDD" id="cd04623">
    <property type="entry name" value="CBS_pair_bac_euk"/>
    <property type="match status" value="1"/>
</dbReference>
<dbReference type="InterPro" id="IPR044725">
    <property type="entry name" value="CBSX3_CBS_dom"/>
</dbReference>
<keyword evidence="4" id="KW-0560">Oxidoreductase</keyword>
<evidence type="ECO:0000256" key="2">
    <source>
        <dbReference type="PROSITE-ProRule" id="PRU00703"/>
    </source>
</evidence>
<feature type="domain" description="CBS" evidence="3">
    <location>
        <begin position="78"/>
        <end position="133"/>
    </location>
</feature>
<dbReference type="SMART" id="SM00116">
    <property type="entry name" value="CBS"/>
    <property type="match status" value="2"/>
</dbReference>
<dbReference type="RefSeq" id="WP_108886622.1">
    <property type="nucleotide sequence ID" value="NZ_OMOJ01000005.1"/>
</dbReference>
<dbReference type="EC" id="1.1.1.205" evidence="4"/>
<dbReference type="PANTHER" id="PTHR43080:SF2">
    <property type="entry name" value="CBS DOMAIN-CONTAINING PROTEIN"/>
    <property type="match status" value="1"/>
</dbReference>